<comment type="caution">
    <text evidence="2">The sequence shown here is derived from an EMBL/GenBank/DDBJ whole genome shotgun (WGS) entry which is preliminary data.</text>
</comment>
<evidence type="ECO:0000256" key="1">
    <source>
        <dbReference type="SAM" id="MobiDB-lite"/>
    </source>
</evidence>
<feature type="region of interest" description="Disordered" evidence="1">
    <location>
        <begin position="1"/>
        <end position="40"/>
    </location>
</feature>
<proteinExistence type="predicted"/>
<accession>A0A101RK20</accession>
<dbReference type="AlphaFoldDB" id="A0A101RK20"/>
<feature type="region of interest" description="Disordered" evidence="1">
    <location>
        <begin position="84"/>
        <end position="106"/>
    </location>
</feature>
<evidence type="ECO:0000313" key="2">
    <source>
        <dbReference type="EMBL" id="KUN54904.1"/>
    </source>
</evidence>
<reference evidence="2 3" key="1">
    <citation type="submission" date="2015-10" db="EMBL/GenBank/DDBJ databases">
        <title>Draft genome sequence of Streptomyces canus DSM 40017, type strain for the species Streptomyces canus.</title>
        <authorList>
            <person name="Ruckert C."/>
            <person name="Winkler A."/>
            <person name="Kalinowski J."/>
            <person name="Kampfer P."/>
            <person name="Glaeser S."/>
        </authorList>
    </citation>
    <scope>NUCLEOTIDE SEQUENCE [LARGE SCALE GENOMIC DNA]</scope>
    <source>
        <strain evidence="2 3">DSM 40017</strain>
    </source>
</reference>
<dbReference type="EMBL" id="LMWU01000082">
    <property type="protein sequence ID" value="KUN54904.1"/>
    <property type="molecule type" value="Genomic_DNA"/>
</dbReference>
<evidence type="ECO:0000313" key="3">
    <source>
        <dbReference type="Proteomes" id="UP000053669"/>
    </source>
</evidence>
<gene>
    <name evidence="2" type="ORF">AQJ46_49590</name>
</gene>
<dbReference type="Proteomes" id="UP000053669">
    <property type="component" value="Unassembled WGS sequence"/>
</dbReference>
<protein>
    <submittedName>
        <fullName evidence="2">Uncharacterized protein</fullName>
    </submittedName>
</protein>
<organism evidence="2 3">
    <name type="scientific">Streptomyces canus</name>
    <dbReference type="NCBI Taxonomy" id="58343"/>
    <lineage>
        <taxon>Bacteria</taxon>
        <taxon>Bacillati</taxon>
        <taxon>Actinomycetota</taxon>
        <taxon>Actinomycetes</taxon>
        <taxon>Kitasatosporales</taxon>
        <taxon>Streptomycetaceae</taxon>
        <taxon>Streptomyces</taxon>
        <taxon>Streptomyces aurantiacus group</taxon>
    </lineage>
</organism>
<sequence>MGWPFGPVGAKSRSARPTQIARRGRCGPPGPTGGPRLGQPAQPFLEQVEAGLQQCRLRRELRKHLLGTHDEWIAFPGRYLPEGGMDQIYPTEPRESAPALPNATDD</sequence>
<name>A0A101RK20_9ACTN</name>